<reference evidence="1 2" key="1">
    <citation type="submission" date="2014-10" db="EMBL/GenBank/DDBJ databases">
        <title>Genome sequence of Micropolyspora internatus JCM3315.</title>
        <authorList>
            <person name="Shin S.-K."/>
            <person name="Yi H."/>
        </authorList>
    </citation>
    <scope>NUCLEOTIDE SEQUENCE [LARGE SCALE GENOMIC DNA]</scope>
    <source>
        <strain evidence="1 2">JCM 3315</strain>
    </source>
</reference>
<sequence>MTTTCSTSTADAASVLREAMVRELREWGAIRSEPVEQAALTVPRHCSRRASR</sequence>
<keyword evidence="1" id="KW-0808">Transferase</keyword>
<proteinExistence type="predicted"/>
<protein>
    <submittedName>
        <fullName evidence="1">Protein-L-isoaspartate O-methyltransferase</fullName>
    </submittedName>
</protein>
<keyword evidence="1" id="KW-0489">Methyltransferase</keyword>
<evidence type="ECO:0000313" key="2">
    <source>
        <dbReference type="Proteomes" id="UP000030848"/>
    </source>
</evidence>
<accession>A0A837DBQ0</accession>
<dbReference type="Proteomes" id="UP000030848">
    <property type="component" value="Unassembled WGS sequence"/>
</dbReference>
<evidence type="ECO:0000313" key="1">
    <source>
        <dbReference type="EMBL" id="KHF45273.1"/>
    </source>
</evidence>
<gene>
    <name evidence="1" type="ORF">MINT15_04900</name>
</gene>
<dbReference type="GO" id="GO:0008168">
    <property type="term" value="F:methyltransferase activity"/>
    <property type="evidence" value="ECO:0007669"/>
    <property type="project" value="UniProtKB-KW"/>
</dbReference>
<dbReference type="AlphaFoldDB" id="A0A837DBQ0"/>
<dbReference type="GO" id="GO:0032259">
    <property type="term" value="P:methylation"/>
    <property type="evidence" value="ECO:0007669"/>
    <property type="project" value="UniProtKB-KW"/>
</dbReference>
<comment type="caution">
    <text evidence="1">The sequence shown here is derived from an EMBL/GenBank/DDBJ whole genome shotgun (WGS) entry which is preliminary data.</text>
</comment>
<organism evidence="1 2">
    <name type="scientific">Saccharomonospora viridis</name>
    <dbReference type="NCBI Taxonomy" id="1852"/>
    <lineage>
        <taxon>Bacteria</taxon>
        <taxon>Bacillati</taxon>
        <taxon>Actinomycetota</taxon>
        <taxon>Actinomycetes</taxon>
        <taxon>Pseudonocardiales</taxon>
        <taxon>Pseudonocardiaceae</taxon>
        <taxon>Saccharomonospora</taxon>
    </lineage>
</organism>
<name>A0A837DBQ0_9PSEU</name>
<dbReference type="EMBL" id="JRZE01000002">
    <property type="protein sequence ID" value="KHF45273.1"/>
    <property type="molecule type" value="Genomic_DNA"/>
</dbReference>